<dbReference type="eggNOG" id="ENOG50336K9">
    <property type="taxonomic scope" value="Bacteria"/>
</dbReference>
<dbReference type="OrthoDB" id="4374615at2"/>
<name>K9VUS4_9CYAN</name>
<evidence type="ECO:0000313" key="2">
    <source>
        <dbReference type="Proteomes" id="UP000010472"/>
    </source>
</evidence>
<gene>
    <name evidence="1" type="ORF">Cri9333_0231</name>
</gene>
<protein>
    <submittedName>
        <fullName evidence="1">Uncharacterized protein</fullName>
    </submittedName>
</protein>
<dbReference type="Proteomes" id="UP000010472">
    <property type="component" value="Chromosome"/>
</dbReference>
<evidence type="ECO:0000313" key="1">
    <source>
        <dbReference type="EMBL" id="AFZ11227.1"/>
    </source>
</evidence>
<sequence length="157" mass="17740">MSDSKKALVVFEGYPAENILRQGGSFSWDLNPDRAKQCDYLICCCSTKDSELKGSAFLIGKISDVVPSPEEIAPHRWMIKISEYALVNISNVWKGWQNPVHYFSDEEIQEFEEKLGKSLDKVDFQPLLKTLTINKAKSDLAKVFGVDVNAIEIIIRV</sequence>
<organism evidence="1 2">
    <name type="scientific">Crinalium epipsammum PCC 9333</name>
    <dbReference type="NCBI Taxonomy" id="1173022"/>
    <lineage>
        <taxon>Bacteria</taxon>
        <taxon>Bacillati</taxon>
        <taxon>Cyanobacteriota</taxon>
        <taxon>Cyanophyceae</taxon>
        <taxon>Gomontiellales</taxon>
        <taxon>Gomontiellaceae</taxon>
        <taxon>Crinalium</taxon>
    </lineage>
</organism>
<keyword evidence="2" id="KW-1185">Reference proteome</keyword>
<dbReference type="PATRIC" id="fig|1173022.3.peg.248"/>
<accession>K9VUS4</accession>
<dbReference type="STRING" id="1173022.Cri9333_0231"/>
<dbReference type="EMBL" id="CP003620">
    <property type="protein sequence ID" value="AFZ11227.1"/>
    <property type="molecule type" value="Genomic_DNA"/>
</dbReference>
<reference evidence="1 2" key="1">
    <citation type="submission" date="2012-06" db="EMBL/GenBank/DDBJ databases">
        <title>Finished chromosome of genome of Crinalium epipsammum PCC 9333.</title>
        <authorList>
            <consortium name="US DOE Joint Genome Institute"/>
            <person name="Gugger M."/>
            <person name="Coursin T."/>
            <person name="Rippka R."/>
            <person name="Tandeau De Marsac N."/>
            <person name="Huntemann M."/>
            <person name="Wei C.-L."/>
            <person name="Han J."/>
            <person name="Detter J.C."/>
            <person name="Han C."/>
            <person name="Tapia R."/>
            <person name="Davenport K."/>
            <person name="Daligault H."/>
            <person name="Erkkila T."/>
            <person name="Gu W."/>
            <person name="Munk A.C.C."/>
            <person name="Teshima H."/>
            <person name="Xu Y."/>
            <person name="Chain P."/>
            <person name="Chen A."/>
            <person name="Krypides N."/>
            <person name="Mavromatis K."/>
            <person name="Markowitz V."/>
            <person name="Szeto E."/>
            <person name="Ivanova N."/>
            <person name="Mikhailova N."/>
            <person name="Ovchinnikova G."/>
            <person name="Pagani I."/>
            <person name="Pati A."/>
            <person name="Goodwin L."/>
            <person name="Peters L."/>
            <person name="Pitluck S."/>
            <person name="Woyke T."/>
            <person name="Kerfeld C."/>
        </authorList>
    </citation>
    <scope>NUCLEOTIDE SEQUENCE [LARGE SCALE GENOMIC DNA]</scope>
    <source>
        <strain evidence="1 2">PCC 9333</strain>
    </source>
</reference>
<dbReference type="KEGG" id="cep:Cri9333_0231"/>
<dbReference type="HOGENOM" id="CLU_093380_1_0_3"/>
<proteinExistence type="predicted"/>
<dbReference type="AlphaFoldDB" id="K9VUS4"/>
<dbReference type="RefSeq" id="WP_015201371.1">
    <property type="nucleotide sequence ID" value="NC_019753.1"/>
</dbReference>